<dbReference type="PROSITE" id="PS50995">
    <property type="entry name" value="HTH_MARR_2"/>
    <property type="match status" value="1"/>
</dbReference>
<dbReference type="EMBL" id="JAMXQV010000009">
    <property type="protein sequence ID" value="MCR6484955.1"/>
    <property type="molecule type" value="Genomic_DNA"/>
</dbReference>
<name>A0A9X2NDP0_9PSEU</name>
<dbReference type="GO" id="GO:0003700">
    <property type="term" value="F:DNA-binding transcription factor activity"/>
    <property type="evidence" value="ECO:0007669"/>
    <property type="project" value="InterPro"/>
</dbReference>
<dbReference type="Gene3D" id="1.10.10.10">
    <property type="entry name" value="Winged helix-like DNA-binding domain superfamily/Winged helix DNA-binding domain"/>
    <property type="match status" value="1"/>
</dbReference>
<dbReference type="SUPFAM" id="SSF46785">
    <property type="entry name" value="Winged helix' DNA-binding domain"/>
    <property type="match status" value="1"/>
</dbReference>
<accession>A0A9X2NDP0</accession>
<proteinExistence type="predicted"/>
<dbReference type="InterPro" id="IPR000835">
    <property type="entry name" value="HTH_MarR-typ"/>
</dbReference>
<reference evidence="2" key="1">
    <citation type="submission" date="2022-06" db="EMBL/GenBank/DDBJ databases">
        <title>Amycolatopsis iheyaensis sp. nov., a new species of the genus Amycolatopsis isolated from soil in Iheya island, Japan.</title>
        <authorList>
            <person name="Ngamcharungchit C."/>
            <person name="Kanto H."/>
            <person name="Take A."/>
            <person name="Intra B."/>
            <person name="Matsumoto A."/>
            <person name="Panbangred W."/>
            <person name="Inahashi Y."/>
        </authorList>
    </citation>
    <scope>NUCLEOTIDE SEQUENCE</scope>
    <source>
        <strain evidence="2">OK19-0408</strain>
    </source>
</reference>
<dbReference type="RefSeq" id="WP_257921573.1">
    <property type="nucleotide sequence ID" value="NZ_JAMXQV010000009.1"/>
</dbReference>
<dbReference type="Proteomes" id="UP001144096">
    <property type="component" value="Unassembled WGS sequence"/>
</dbReference>
<sequence length="173" mass="18719">MSEEAAPARGLGEDEHRAWINLVKVLLTLPGVLESQLLRDSDLTLLGYMILARLSVVPEETLRMSEIAEMANGSLPRISHAVARLEDRGWVTRKVCTGQGRRFTTATLTDAGRAHLLASSPEHVTLVRRLVVDPLGADFVPIGDAVAKIVETLGLPTEVLKPGEEVAGRRPGD</sequence>
<evidence type="ECO:0000313" key="3">
    <source>
        <dbReference type="Proteomes" id="UP001144096"/>
    </source>
</evidence>
<organism evidence="2 3">
    <name type="scientific">Amycolatopsis iheyensis</name>
    <dbReference type="NCBI Taxonomy" id="2945988"/>
    <lineage>
        <taxon>Bacteria</taxon>
        <taxon>Bacillati</taxon>
        <taxon>Actinomycetota</taxon>
        <taxon>Actinomycetes</taxon>
        <taxon>Pseudonocardiales</taxon>
        <taxon>Pseudonocardiaceae</taxon>
        <taxon>Amycolatopsis</taxon>
    </lineage>
</organism>
<dbReference type="Pfam" id="PF12802">
    <property type="entry name" value="MarR_2"/>
    <property type="match status" value="1"/>
</dbReference>
<gene>
    <name evidence="2" type="ORF">M8542_19175</name>
</gene>
<evidence type="ECO:0000259" key="1">
    <source>
        <dbReference type="PROSITE" id="PS50995"/>
    </source>
</evidence>
<evidence type="ECO:0000313" key="2">
    <source>
        <dbReference type="EMBL" id="MCR6484955.1"/>
    </source>
</evidence>
<dbReference type="SMART" id="SM00347">
    <property type="entry name" value="HTH_MARR"/>
    <property type="match status" value="1"/>
</dbReference>
<dbReference type="AlphaFoldDB" id="A0A9X2NDP0"/>
<keyword evidence="3" id="KW-1185">Reference proteome</keyword>
<feature type="domain" description="HTH marR-type" evidence="1">
    <location>
        <begin position="15"/>
        <end position="161"/>
    </location>
</feature>
<dbReference type="InterPro" id="IPR036388">
    <property type="entry name" value="WH-like_DNA-bd_sf"/>
</dbReference>
<protein>
    <submittedName>
        <fullName evidence="2">MarR family transcriptional regulator</fullName>
    </submittedName>
</protein>
<dbReference type="InterPro" id="IPR036390">
    <property type="entry name" value="WH_DNA-bd_sf"/>
</dbReference>
<comment type="caution">
    <text evidence="2">The sequence shown here is derived from an EMBL/GenBank/DDBJ whole genome shotgun (WGS) entry which is preliminary data.</text>
</comment>